<dbReference type="AlphaFoldDB" id="A0A1S1LI37"/>
<accession>A0A1S1LI37</accession>
<feature type="region of interest" description="Disordered" evidence="1">
    <location>
        <begin position="46"/>
        <end position="68"/>
    </location>
</feature>
<feature type="compositionally biased region" description="Polar residues" evidence="1">
    <location>
        <begin position="47"/>
        <end position="58"/>
    </location>
</feature>
<evidence type="ECO:0000313" key="3">
    <source>
        <dbReference type="Proteomes" id="UP000180043"/>
    </source>
</evidence>
<dbReference type="RefSeq" id="WP_070948102.1">
    <property type="nucleotide sequence ID" value="NZ_MLIQ01000049.1"/>
</dbReference>
<dbReference type="EMBL" id="MLIQ01000049">
    <property type="protein sequence ID" value="OHU46079.1"/>
    <property type="molecule type" value="Genomic_DNA"/>
</dbReference>
<proteinExistence type="predicted"/>
<gene>
    <name evidence="2" type="ORF">BKG82_28130</name>
</gene>
<dbReference type="Proteomes" id="UP000180043">
    <property type="component" value="Unassembled WGS sequence"/>
</dbReference>
<evidence type="ECO:0000313" key="2">
    <source>
        <dbReference type="EMBL" id="OHU46079.1"/>
    </source>
</evidence>
<sequence length="68" mass="7324">MSLPQQPAGVRLEYGQVHVETRCTLGEVTQIMNDLAAEHDIAGAEISSPNTATGTHRPTGQPARWTLL</sequence>
<organism evidence="2 3">
    <name type="scientific">Mycobacteroides chelonae</name>
    <name type="common">Mycobacterium chelonae</name>
    <dbReference type="NCBI Taxonomy" id="1774"/>
    <lineage>
        <taxon>Bacteria</taxon>
        <taxon>Bacillati</taxon>
        <taxon>Actinomycetota</taxon>
        <taxon>Actinomycetes</taxon>
        <taxon>Mycobacteriales</taxon>
        <taxon>Mycobacteriaceae</taxon>
        <taxon>Mycobacteroides</taxon>
    </lineage>
</organism>
<protein>
    <submittedName>
        <fullName evidence="2">Uncharacterized protein</fullName>
    </submittedName>
</protein>
<name>A0A1S1LI37_MYCCH</name>
<evidence type="ECO:0000256" key="1">
    <source>
        <dbReference type="SAM" id="MobiDB-lite"/>
    </source>
</evidence>
<reference evidence="2 3" key="1">
    <citation type="submission" date="2016-10" db="EMBL/GenBank/DDBJ databases">
        <title>Evaluation of Human, Veterinary and Environmental Mycobacterium chelonae Isolates by Core Genome Phylogenomic Analysis, Targeted Gene Comparison, and Anti-microbial Susceptibility Patterns: A Tale of Mistaken Identities.</title>
        <authorList>
            <person name="Fogelson S.B."/>
            <person name="Camus A.C."/>
            <person name="Lorenz W."/>
            <person name="Vasireddy R."/>
            <person name="Vasireddy S."/>
            <person name="Smith T."/>
            <person name="Brown-Elliott B.A."/>
            <person name="Wallace R.J.Jr."/>
            <person name="Hasan N.A."/>
            <person name="Reischl U."/>
            <person name="Sanchez S."/>
        </authorList>
    </citation>
    <scope>NUCLEOTIDE SEQUENCE [LARGE SCALE GENOMIC DNA]</scope>
    <source>
        <strain evidence="2 3">15515</strain>
    </source>
</reference>
<comment type="caution">
    <text evidence="2">The sequence shown here is derived from an EMBL/GenBank/DDBJ whole genome shotgun (WGS) entry which is preliminary data.</text>
</comment>